<evidence type="ECO:0000256" key="1">
    <source>
        <dbReference type="ARBA" id="ARBA00004651"/>
    </source>
</evidence>
<keyword evidence="3 8" id="KW-0813">Transport</keyword>
<comment type="caution">
    <text evidence="10">The sequence shown here is derived from an EMBL/GenBank/DDBJ whole genome shotgun (WGS) entry which is preliminary data.</text>
</comment>
<proteinExistence type="inferred from homology"/>
<evidence type="ECO:0000256" key="5">
    <source>
        <dbReference type="ARBA" id="ARBA00022692"/>
    </source>
</evidence>
<name>A0ABS2PL05_9STRE</name>
<dbReference type="PANTHER" id="PTHR34295">
    <property type="entry name" value="BIOTIN TRANSPORTER BIOY"/>
    <property type="match status" value="1"/>
</dbReference>
<accession>A0ABS2PL05</accession>
<evidence type="ECO:0000313" key="10">
    <source>
        <dbReference type="EMBL" id="MBM7635631.1"/>
    </source>
</evidence>
<sequence length="176" mass="19533">MKTKDLTQMTLWLAITIVLAYMPVLPVPFLPVPIVIQNMVFMVMGAFLGAKKGFLTALLYLLIYATGILGKGGLAVFLSASGGYLFSYPFAVLAVGYFVERYWEQLSDLKLLLILIGFGVIFINLSGALFMVYYLHLGNLLPVLMSCLVYLPGDVIKAILAFFLFKRLKNFSLLAK</sequence>
<dbReference type="Proteomes" id="UP000809081">
    <property type="component" value="Unassembled WGS sequence"/>
</dbReference>
<dbReference type="Pfam" id="PF02632">
    <property type="entry name" value="BioY"/>
    <property type="match status" value="1"/>
</dbReference>
<reference evidence="10 11" key="1">
    <citation type="submission" date="2021-01" db="EMBL/GenBank/DDBJ databases">
        <title>Genomic Encyclopedia of Type Strains, Phase IV (KMG-IV): sequencing the most valuable type-strain genomes for metagenomic binning, comparative biology and taxonomic classification.</title>
        <authorList>
            <person name="Goeker M."/>
        </authorList>
    </citation>
    <scope>NUCLEOTIDE SEQUENCE [LARGE SCALE GENOMIC DNA]</scope>
    <source>
        <strain evidence="10 11">DSM 27513</strain>
    </source>
</reference>
<feature type="transmembrane region" description="Helical" evidence="9">
    <location>
        <begin position="140"/>
        <end position="165"/>
    </location>
</feature>
<dbReference type="InterPro" id="IPR003784">
    <property type="entry name" value="BioY"/>
</dbReference>
<protein>
    <recommendedName>
        <fullName evidence="8">Biotin transporter</fullName>
    </recommendedName>
</protein>
<feature type="transmembrane region" description="Helical" evidence="9">
    <location>
        <begin position="111"/>
        <end position="134"/>
    </location>
</feature>
<keyword evidence="7 8" id="KW-0472">Membrane</keyword>
<keyword evidence="4 8" id="KW-1003">Cell membrane</keyword>
<evidence type="ECO:0000256" key="8">
    <source>
        <dbReference type="PIRNR" id="PIRNR016661"/>
    </source>
</evidence>
<evidence type="ECO:0000256" key="7">
    <source>
        <dbReference type="ARBA" id="ARBA00023136"/>
    </source>
</evidence>
<dbReference type="PANTHER" id="PTHR34295:SF4">
    <property type="entry name" value="BIOTIN TRANSPORTER BIOY-RELATED"/>
    <property type="match status" value="1"/>
</dbReference>
<evidence type="ECO:0000256" key="9">
    <source>
        <dbReference type="SAM" id="Phobius"/>
    </source>
</evidence>
<evidence type="ECO:0000256" key="2">
    <source>
        <dbReference type="ARBA" id="ARBA00010692"/>
    </source>
</evidence>
<comment type="subcellular location">
    <subcellularLocation>
        <location evidence="1 8">Cell membrane</location>
        <topology evidence="1 8">Multi-pass membrane protein</topology>
    </subcellularLocation>
</comment>
<dbReference type="PIRSF" id="PIRSF016661">
    <property type="entry name" value="BioY"/>
    <property type="match status" value="1"/>
</dbReference>
<dbReference type="Gene3D" id="1.10.1760.20">
    <property type="match status" value="1"/>
</dbReference>
<evidence type="ECO:0000256" key="3">
    <source>
        <dbReference type="ARBA" id="ARBA00022448"/>
    </source>
</evidence>
<evidence type="ECO:0000256" key="6">
    <source>
        <dbReference type="ARBA" id="ARBA00022989"/>
    </source>
</evidence>
<keyword evidence="11" id="KW-1185">Reference proteome</keyword>
<dbReference type="RefSeq" id="WP_205016561.1">
    <property type="nucleotide sequence ID" value="NZ_JAFBEI010000006.1"/>
</dbReference>
<organism evidence="10 11">
    <name type="scientific">Streptococcus saliviloxodontae</name>
    <dbReference type="NCBI Taxonomy" id="1349416"/>
    <lineage>
        <taxon>Bacteria</taxon>
        <taxon>Bacillati</taxon>
        <taxon>Bacillota</taxon>
        <taxon>Bacilli</taxon>
        <taxon>Lactobacillales</taxon>
        <taxon>Streptococcaceae</taxon>
        <taxon>Streptococcus</taxon>
    </lineage>
</organism>
<keyword evidence="6 9" id="KW-1133">Transmembrane helix</keyword>
<gene>
    <name evidence="10" type="ORF">JOC31_000432</name>
</gene>
<feature type="transmembrane region" description="Helical" evidence="9">
    <location>
        <begin position="83"/>
        <end position="99"/>
    </location>
</feature>
<keyword evidence="5 9" id="KW-0812">Transmembrane</keyword>
<dbReference type="EMBL" id="JAFBEI010000006">
    <property type="protein sequence ID" value="MBM7635631.1"/>
    <property type="molecule type" value="Genomic_DNA"/>
</dbReference>
<evidence type="ECO:0000313" key="11">
    <source>
        <dbReference type="Proteomes" id="UP000809081"/>
    </source>
</evidence>
<comment type="similarity">
    <text evidence="2 8">Belongs to the BioY family.</text>
</comment>
<evidence type="ECO:0000256" key="4">
    <source>
        <dbReference type="ARBA" id="ARBA00022475"/>
    </source>
</evidence>